<dbReference type="EMBL" id="CYGV01001402">
    <property type="protein sequence ID" value="CUA74049.1"/>
    <property type="molecule type" value="Genomic_DNA"/>
</dbReference>
<organism evidence="1 2">
    <name type="scientific">Rhizoctonia solani</name>
    <dbReference type="NCBI Taxonomy" id="456999"/>
    <lineage>
        <taxon>Eukaryota</taxon>
        <taxon>Fungi</taxon>
        <taxon>Dikarya</taxon>
        <taxon>Basidiomycota</taxon>
        <taxon>Agaricomycotina</taxon>
        <taxon>Agaricomycetes</taxon>
        <taxon>Cantharellales</taxon>
        <taxon>Ceratobasidiaceae</taxon>
        <taxon>Rhizoctonia</taxon>
    </lineage>
</organism>
<gene>
    <name evidence="1" type="ORF">RSOLAG22IIIB_10922</name>
</gene>
<evidence type="ECO:0000313" key="1">
    <source>
        <dbReference type="EMBL" id="CUA74049.1"/>
    </source>
</evidence>
<dbReference type="Proteomes" id="UP000044841">
    <property type="component" value="Unassembled WGS sequence"/>
</dbReference>
<keyword evidence="2" id="KW-1185">Reference proteome</keyword>
<dbReference type="AlphaFoldDB" id="A0A0K6G6S7"/>
<accession>A0A0K6G6S7</accession>
<proteinExistence type="predicted"/>
<sequence>MPSYGGFYVTPNAWRTWAAPRNPPYKGWGSTAVEEMIHKALWDNGIGELFRVTIVPIPKSEPEDKKWAVMVYTKRNSKKPLYFPQRPDSKADLDGKQMLKDTIGLETTDWVTVWYDGNSTTKPFDSQFTQPLITGKSQ</sequence>
<evidence type="ECO:0000313" key="2">
    <source>
        <dbReference type="Proteomes" id="UP000044841"/>
    </source>
</evidence>
<reference evidence="1 2" key="1">
    <citation type="submission" date="2015-07" db="EMBL/GenBank/DDBJ databases">
        <authorList>
            <person name="Noorani M."/>
        </authorList>
    </citation>
    <scope>NUCLEOTIDE SEQUENCE [LARGE SCALE GENOMIC DNA]</scope>
    <source>
        <strain evidence="1">BBA 69670</strain>
    </source>
</reference>
<protein>
    <submittedName>
        <fullName evidence="1">Uncharacterized protein</fullName>
    </submittedName>
</protein>
<name>A0A0K6G6S7_9AGAM</name>